<evidence type="ECO:0000313" key="2">
    <source>
        <dbReference type="Proteomes" id="UP000054166"/>
    </source>
</evidence>
<organism evidence="1 2">
    <name type="scientific">Piloderma croceum (strain F 1598)</name>
    <dbReference type="NCBI Taxonomy" id="765440"/>
    <lineage>
        <taxon>Eukaryota</taxon>
        <taxon>Fungi</taxon>
        <taxon>Dikarya</taxon>
        <taxon>Basidiomycota</taxon>
        <taxon>Agaricomycotina</taxon>
        <taxon>Agaricomycetes</taxon>
        <taxon>Agaricomycetidae</taxon>
        <taxon>Atheliales</taxon>
        <taxon>Atheliaceae</taxon>
        <taxon>Piloderma</taxon>
    </lineage>
</organism>
<proteinExistence type="predicted"/>
<dbReference type="InParanoid" id="A0A0C3G5X1"/>
<dbReference type="AlphaFoldDB" id="A0A0C3G5X1"/>
<gene>
    <name evidence="1" type="ORF">PILCRDRAFT_816595</name>
</gene>
<name>A0A0C3G5X1_PILCF</name>
<dbReference type="Proteomes" id="UP000054166">
    <property type="component" value="Unassembled WGS sequence"/>
</dbReference>
<reference evidence="2" key="2">
    <citation type="submission" date="2015-01" db="EMBL/GenBank/DDBJ databases">
        <title>Evolutionary Origins and Diversification of the Mycorrhizal Mutualists.</title>
        <authorList>
            <consortium name="DOE Joint Genome Institute"/>
            <consortium name="Mycorrhizal Genomics Consortium"/>
            <person name="Kohler A."/>
            <person name="Kuo A."/>
            <person name="Nagy L.G."/>
            <person name="Floudas D."/>
            <person name="Copeland A."/>
            <person name="Barry K.W."/>
            <person name="Cichocki N."/>
            <person name="Veneault-Fourrey C."/>
            <person name="LaButti K."/>
            <person name="Lindquist E.A."/>
            <person name="Lipzen A."/>
            <person name="Lundell T."/>
            <person name="Morin E."/>
            <person name="Murat C."/>
            <person name="Riley R."/>
            <person name="Ohm R."/>
            <person name="Sun H."/>
            <person name="Tunlid A."/>
            <person name="Henrissat B."/>
            <person name="Grigoriev I.V."/>
            <person name="Hibbett D.S."/>
            <person name="Martin F."/>
        </authorList>
    </citation>
    <scope>NUCLEOTIDE SEQUENCE [LARGE SCALE GENOMIC DNA]</scope>
    <source>
        <strain evidence="2">F 1598</strain>
    </source>
</reference>
<accession>A0A0C3G5X1</accession>
<dbReference type="EMBL" id="KN832983">
    <property type="protein sequence ID" value="KIM86051.1"/>
    <property type="molecule type" value="Genomic_DNA"/>
</dbReference>
<protein>
    <submittedName>
        <fullName evidence="1">Uncharacterized protein</fullName>
    </submittedName>
</protein>
<sequence length="80" mass="8767">MIGTTSSTQWLAISPFISGHSLLTPRMLTAFKQKILLELKLSNTVACDATMVTLKPSAQTVEFLKLNASDVMPYRIPNKG</sequence>
<reference evidence="1 2" key="1">
    <citation type="submission" date="2014-04" db="EMBL/GenBank/DDBJ databases">
        <authorList>
            <consortium name="DOE Joint Genome Institute"/>
            <person name="Kuo A."/>
            <person name="Tarkka M."/>
            <person name="Buscot F."/>
            <person name="Kohler A."/>
            <person name="Nagy L.G."/>
            <person name="Floudas D."/>
            <person name="Copeland A."/>
            <person name="Barry K.W."/>
            <person name="Cichocki N."/>
            <person name="Veneault-Fourrey C."/>
            <person name="LaButti K."/>
            <person name="Lindquist E.A."/>
            <person name="Lipzen A."/>
            <person name="Lundell T."/>
            <person name="Morin E."/>
            <person name="Murat C."/>
            <person name="Sun H."/>
            <person name="Tunlid A."/>
            <person name="Henrissat B."/>
            <person name="Grigoriev I.V."/>
            <person name="Hibbett D.S."/>
            <person name="Martin F."/>
            <person name="Nordberg H.P."/>
            <person name="Cantor M.N."/>
            <person name="Hua S.X."/>
        </authorList>
    </citation>
    <scope>NUCLEOTIDE SEQUENCE [LARGE SCALE GENOMIC DNA]</scope>
    <source>
        <strain evidence="1 2">F 1598</strain>
    </source>
</reference>
<evidence type="ECO:0000313" key="1">
    <source>
        <dbReference type="EMBL" id="KIM86051.1"/>
    </source>
</evidence>
<keyword evidence="2" id="KW-1185">Reference proteome</keyword>
<dbReference type="HOGENOM" id="CLU_2590597_0_0_1"/>